<dbReference type="RefSeq" id="WP_344662589.1">
    <property type="nucleotide sequence ID" value="NZ_BAAAQM010000077.1"/>
</dbReference>
<organism evidence="2 3">
    <name type="scientific">Catenulispora subtropica</name>
    <dbReference type="NCBI Taxonomy" id="450798"/>
    <lineage>
        <taxon>Bacteria</taxon>
        <taxon>Bacillati</taxon>
        <taxon>Actinomycetota</taxon>
        <taxon>Actinomycetes</taxon>
        <taxon>Catenulisporales</taxon>
        <taxon>Catenulisporaceae</taxon>
        <taxon>Catenulispora</taxon>
    </lineage>
</organism>
<protein>
    <recommendedName>
        <fullName evidence="4">Phytanoyl-CoA dioxygenase</fullName>
    </recommendedName>
</protein>
<dbReference type="PANTHER" id="PTHR20883:SF48">
    <property type="entry name" value="ECTOINE DIOXYGENASE"/>
    <property type="match status" value="1"/>
</dbReference>
<gene>
    <name evidence="2" type="ORF">GCM10009838_81640</name>
</gene>
<evidence type="ECO:0000313" key="2">
    <source>
        <dbReference type="EMBL" id="GAA2003234.1"/>
    </source>
</evidence>
<keyword evidence="3" id="KW-1185">Reference proteome</keyword>
<sequence>MISQQEYAHFQTFGFVVFRGLLSAAEIAVLKDEATTAMADAYGAAYLDDGPPVAEVPAFDLPMMAASTPFAASLVAEDPRFWQASHHLMGCATVPSQGEATCFRANTKWHIDMPLGLQGVKFMVYLDACSREEGQLQVVPGSHLPETHRRYWDYVGQAPERQGHGFDEGDWPIPLHGLDTRPGDVIAFHANLMHASQGGYRRFLWDVYYFADPIAAGGEQVELVRDALLHMGDYGDMPFDRIKYPVWREFRERAEKEPAARTALRRLARLGVLDTPGAELGSPKWEPRMGKPAVSLTTGAPPTRR</sequence>
<accession>A0ABP5EQI6</accession>
<dbReference type="EMBL" id="BAAAQM010000077">
    <property type="protein sequence ID" value="GAA2003234.1"/>
    <property type="molecule type" value="Genomic_DNA"/>
</dbReference>
<evidence type="ECO:0000313" key="3">
    <source>
        <dbReference type="Proteomes" id="UP001499854"/>
    </source>
</evidence>
<dbReference type="SUPFAM" id="SSF51197">
    <property type="entry name" value="Clavaminate synthase-like"/>
    <property type="match status" value="1"/>
</dbReference>
<dbReference type="InterPro" id="IPR008775">
    <property type="entry name" value="Phytyl_CoA_dOase-like"/>
</dbReference>
<feature type="region of interest" description="Disordered" evidence="1">
    <location>
        <begin position="275"/>
        <end position="305"/>
    </location>
</feature>
<feature type="compositionally biased region" description="Polar residues" evidence="1">
    <location>
        <begin position="295"/>
        <end position="305"/>
    </location>
</feature>
<dbReference type="Pfam" id="PF05721">
    <property type="entry name" value="PhyH"/>
    <property type="match status" value="1"/>
</dbReference>
<dbReference type="PANTHER" id="PTHR20883">
    <property type="entry name" value="PHYTANOYL-COA DIOXYGENASE DOMAIN CONTAINING 1"/>
    <property type="match status" value="1"/>
</dbReference>
<dbReference type="Gene3D" id="2.60.120.620">
    <property type="entry name" value="q2cbj1_9rhob like domain"/>
    <property type="match status" value="1"/>
</dbReference>
<comment type="caution">
    <text evidence="2">The sequence shown here is derived from an EMBL/GenBank/DDBJ whole genome shotgun (WGS) entry which is preliminary data.</text>
</comment>
<evidence type="ECO:0008006" key="4">
    <source>
        <dbReference type="Google" id="ProtNLM"/>
    </source>
</evidence>
<dbReference type="Proteomes" id="UP001499854">
    <property type="component" value="Unassembled WGS sequence"/>
</dbReference>
<reference evidence="3" key="1">
    <citation type="journal article" date="2019" name="Int. J. Syst. Evol. Microbiol.">
        <title>The Global Catalogue of Microorganisms (GCM) 10K type strain sequencing project: providing services to taxonomists for standard genome sequencing and annotation.</title>
        <authorList>
            <consortium name="The Broad Institute Genomics Platform"/>
            <consortium name="The Broad Institute Genome Sequencing Center for Infectious Disease"/>
            <person name="Wu L."/>
            <person name="Ma J."/>
        </authorList>
    </citation>
    <scope>NUCLEOTIDE SEQUENCE [LARGE SCALE GENOMIC DNA]</scope>
    <source>
        <strain evidence="3">JCM 16013</strain>
    </source>
</reference>
<evidence type="ECO:0000256" key="1">
    <source>
        <dbReference type="SAM" id="MobiDB-lite"/>
    </source>
</evidence>
<proteinExistence type="predicted"/>
<name>A0ABP5EQI6_9ACTN</name>